<keyword evidence="2" id="KW-0238">DNA-binding</keyword>
<dbReference type="Gene3D" id="1.10.150.130">
    <property type="match status" value="1"/>
</dbReference>
<dbReference type="PANTHER" id="PTHR30349:SF64">
    <property type="entry name" value="PROPHAGE INTEGRASE INTD-RELATED"/>
    <property type="match status" value="1"/>
</dbReference>
<dbReference type="InterPro" id="IPR013762">
    <property type="entry name" value="Integrase-like_cat_sf"/>
</dbReference>
<dbReference type="RefSeq" id="WP_263249205.1">
    <property type="nucleotide sequence ID" value="NZ_BAABLT010000002.1"/>
</dbReference>
<dbReference type="InterPro" id="IPR002104">
    <property type="entry name" value="Integrase_catalytic"/>
</dbReference>
<protein>
    <submittedName>
        <fullName evidence="5">Tyrosine-type recombinase/integrase</fullName>
    </submittedName>
</protein>
<sequence length="457" mass="51141">MPTSFDVSVWNIKPRKNKHGRVTSYSVRWRVGSAEFYESFKSRAQADGFRSDLVSAQNRGEPFDTVAGLPASMGRRRRDMPWFDLACEYVDMKWPESAATARQTLAEALIRVTPVFLPQGRGRPDDRAIRSALRGWGFNPQKRSEEVPVEVKEILDWCSRHSLPVSVAQEQRVLDALEKAVTTRLSGEKYAPSVARKTRTVLSSVLSYGAKRGALDDNPLREEKWASMPKGSRTIDPRTVPNPVQARTLLAGVRQIQRSGPRLEAFFGVMYFAGLRPEEAVALRVSNLNLPKAGWGEIYVEDAHPHAGRHWTGTGKAREVRGLKNRGTDEGRPVPCSPELTDLLNRHLAEYEPTGLVFTGERGEDVPKMTYMRVWRAARAATFTKEVVASRLCRRPYSLRHAAVSSWLAAGVDPATVARWAGHSVAVLLEIYAACLHGQDVVSRQRVEDFFGYRSDA</sequence>
<evidence type="ECO:0000259" key="4">
    <source>
        <dbReference type="PROSITE" id="PS51898"/>
    </source>
</evidence>
<dbReference type="Gene3D" id="1.10.443.10">
    <property type="entry name" value="Intergrase catalytic core"/>
    <property type="match status" value="1"/>
</dbReference>
<dbReference type="SUPFAM" id="SSF56349">
    <property type="entry name" value="DNA breaking-rejoining enzymes"/>
    <property type="match status" value="1"/>
</dbReference>
<dbReference type="Pfam" id="PF00589">
    <property type="entry name" value="Phage_integrase"/>
    <property type="match status" value="1"/>
</dbReference>
<keyword evidence="6" id="KW-1185">Reference proteome</keyword>
<dbReference type="PROSITE" id="PS51898">
    <property type="entry name" value="TYR_RECOMBINASE"/>
    <property type="match status" value="1"/>
</dbReference>
<dbReference type="InterPro" id="IPR010998">
    <property type="entry name" value="Integrase_recombinase_N"/>
</dbReference>
<dbReference type="Proteomes" id="UP001597018">
    <property type="component" value="Unassembled WGS sequence"/>
</dbReference>
<dbReference type="PANTHER" id="PTHR30349">
    <property type="entry name" value="PHAGE INTEGRASE-RELATED"/>
    <property type="match status" value="1"/>
</dbReference>
<dbReference type="InterPro" id="IPR050090">
    <property type="entry name" value="Tyrosine_recombinase_XerCD"/>
</dbReference>
<organism evidence="5 6">
    <name type="scientific">Saccharopolyspora rosea</name>
    <dbReference type="NCBI Taxonomy" id="524884"/>
    <lineage>
        <taxon>Bacteria</taxon>
        <taxon>Bacillati</taxon>
        <taxon>Actinomycetota</taxon>
        <taxon>Actinomycetes</taxon>
        <taxon>Pseudonocardiales</taxon>
        <taxon>Pseudonocardiaceae</taxon>
        <taxon>Saccharopolyspora</taxon>
    </lineage>
</organism>
<comment type="similarity">
    <text evidence="1">Belongs to the 'phage' integrase family.</text>
</comment>
<keyword evidence="3" id="KW-0233">DNA recombination</keyword>
<proteinExistence type="inferred from homology"/>
<name>A0ABW3G057_9PSEU</name>
<feature type="domain" description="Tyr recombinase" evidence="4">
    <location>
        <begin position="235"/>
        <end position="449"/>
    </location>
</feature>
<evidence type="ECO:0000256" key="2">
    <source>
        <dbReference type="ARBA" id="ARBA00023125"/>
    </source>
</evidence>
<gene>
    <name evidence="5" type="ORF">ACFQ16_28905</name>
</gene>
<reference evidence="6" key="1">
    <citation type="journal article" date="2019" name="Int. J. Syst. Evol. Microbiol.">
        <title>The Global Catalogue of Microorganisms (GCM) 10K type strain sequencing project: providing services to taxonomists for standard genome sequencing and annotation.</title>
        <authorList>
            <consortium name="The Broad Institute Genomics Platform"/>
            <consortium name="The Broad Institute Genome Sequencing Center for Infectious Disease"/>
            <person name="Wu L."/>
            <person name="Ma J."/>
        </authorList>
    </citation>
    <scope>NUCLEOTIDE SEQUENCE [LARGE SCALE GENOMIC DNA]</scope>
    <source>
        <strain evidence="6">CCUG 56401</strain>
    </source>
</reference>
<evidence type="ECO:0000256" key="1">
    <source>
        <dbReference type="ARBA" id="ARBA00008857"/>
    </source>
</evidence>
<evidence type="ECO:0000313" key="6">
    <source>
        <dbReference type="Proteomes" id="UP001597018"/>
    </source>
</evidence>
<evidence type="ECO:0000256" key="3">
    <source>
        <dbReference type="ARBA" id="ARBA00023172"/>
    </source>
</evidence>
<comment type="caution">
    <text evidence="5">The sequence shown here is derived from an EMBL/GenBank/DDBJ whole genome shotgun (WGS) entry which is preliminary data.</text>
</comment>
<accession>A0ABW3G057</accession>
<dbReference type="InterPro" id="IPR011010">
    <property type="entry name" value="DNA_brk_join_enz"/>
</dbReference>
<dbReference type="EMBL" id="JBHTIW010000042">
    <property type="protein sequence ID" value="MFD0923785.1"/>
    <property type="molecule type" value="Genomic_DNA"/>
</dbReference>
<evidence type="ECO:0000313" key="5">
    <source>
        <dbReference type="EMBL" id="MFD0923785.1"/>
    </source>
</evidence>